<dbReference type="InterPro" id="IPR001650">
    <property type="entry name" value="Helicase_C-like"/>
</dbReference>
<dbReference type="Pfam" id="PF00271">
    <property type="entry name" value="Helicase_C"/>
    <property type="match status" value="1"/>
</dbReference>
<dbReference type="AlphaFoldDB" id="F2NBH6"/>
<dbReference type="eggNOG" id="COG1201">
    <property type="taxonomic scope" value="Bacteria"/>
</dbReference>
<dbReference type="Gene3D" id="3.40.50.300">
    <property type="entry name" value="P-loop containing nucleotide triphosphate hydrolases"/>
    <property type="match status" value="2"/>
</dbReference>
<dbReference type="EMBL" id="CP002628">
    <property type="protein sequence ID" value="AEB06712.1"/>
    <property type="molecule type" value="Genomic_DNA"/>
</dbReference>
<dbReference type="Pfam" id="PF00270">
    <property type="entry name" value="DEAD"/>
    <property type="match status" value="1"/>
</dbReference>
<dbReference type="GO" id="GO:0004386">
    <property type="term" value="F:helicase activity"/>
    <property type="evidence" value="ECO:0007669"/>
    <property type="project" value="UniProtKB-KW"/>
</dbReference>
<dbReference type="InterPro" id="IPR011545">
    <property type="entry name" value="DEAD/DEAH_box_helicase_dom"/>
</dbReference>
<dbReference type="KEGG" id="cgo:Corgl_0598"/>
<accession>F2NBH6</accession>
<evidence type="ECO:0000256" key="2">
    <source>
        <dbReference type="ARBA" id="ARBA00022840"/>
    </source>
</evidence>
<feature type="domain" description="Helicase ATP-binding" evidence="4">
    <location>
        <begin position="32"/>
        <end position="211"/>
    </location>
</feature>
<dbReference type="SUPFAM" id="SSF52540">
    <property type="entry name" value="P-loop containing nucleoside triphosphate hydrolases"/>
    <property type="match status" value="1"/>
</dbReference>
<dbReference type="STRING" id="700015.Corgl_0598"/>
<dbReference type="HOGENOM" id="CLU_002025_2_1_11"/>
<evidence type="ECO:0000259" key="4">
    <source>
        <dbReference type="PROSITE" id="PS51192"/>
    </source>
</evidence>
<evidence type="ECO:0000256" key="1">
    <source>
        <dbReference type="ARBA" id="ARBA00022741"/>
    </source>
</evidence>
<keyword evidence="7" id="KW-1185">Reference proteome</keyword>
<dbReference type="PANTHER" id="PTHR47962">
    <property type="entry name" value="ATP-DEPENDENT HELICASE LHR-RELATED-RELATED"/>
    <property type="match status" value="1"/>
</dbReference>
<name>F2NBH6_CORGP</name>
<proteinExistence type="predicted"/>
<evidence type="ECO:0000313" key="6">
    <source>
        <dbReference type="EMBL" id="AEB06712.1"/>
    </source>
</evidence>
<reference evidence="7" key="1">
    <citation type="journal article" date="2013" name="Stand. Genomic Sci.">
        <title>Complete genome sequence of Coriobacterium glomerans type strain (PW2(T)) from the midgut of Pyrrhocoris apterus L. (red soldier bug).</title>
        <authorList>
            <person name="Stackebrandt E."/>
            <person name="Zeytun A."/>
            <person name="Lapidus A."/>
            <person name="Nolan M."/>
            <person name="Lucas S."/>
            <person name="Hammon N."/>
            <person name="Deshpande S."/>
            <person name="Cheng J.F."/>
            <person name="Tapia R."/>
            <person name="Goodwin L.A."/>
            <person name="Pitluck S."/>
            <person name="Liolios K."/>
            <person name="Pagani I."/>
            <person name="Ivanova N."/>
            <person name="Mavromatis K."/>
            <person name="Mikhailova N."/>
            <person name="Huntemann M."/>
            <person name="Pati A."/>
            <person name="Chen A."/>
            <person name="Palaniappan K."/>
            <person name="Chang Y.J."/>
            <person name="Land M."/>
            <person name="Hauser L."/>
            <person name="Rohde M."/>
            <person name="Pukall R."/>
            <person name="Goker M."/>
            <person name="Detter J.C."/>
            <person name="Woyke T."/>
            <person name="Bristow J."/>
            <person name="Eisen J.A."/>
            <person name="Markowitz V."/>
            <person name="Hugenholtz P."/>
            <person name="Kyrpides N.C."/>
            <person name="Klenk H.P."/>
        </authorList>
    </citation>
    <scope>NUCLEOTIDE SEQUENCE</scope>
    <source>
        <strain evidence="7">ATCC 49209 / DSM 20642 / JCM 10262 / PW2</strain>
    </source>
</reference>
<evidence type="ECO:0000256" key="3">
    <source>
        <dbReference type="SAM" id="MobiDB-lite"/>
    </source>
</evidence>
<organism evidence="6 7">
    <name type="scientific">Coriobacterium glomerans (strain ATCC 49209 / DSM 20642 / JCM 10262 / PW2)</name>
    <dbReference type="NCBI Taxonomy" id="700015"/>
    <lineage>
        <taxon>Bacteria</taxon>
        <taxon>Bacillati</taxon>
        <taxon>Actinomycetota</taxon>
        <taxon>Coriobacteriia</taxon>
        <taxon>Coriobacteriales</taxon>
        <taxon>Coriobacteriaceae</taxon>
        <taxon>Coriobacterium</taxon>
    </lineage>
</organism>
<keyword evidence="1" id="KW-0547">Nucleotide-binding</keyword>
<dbReference type="InterPro" id="IPR027417">
    <property type="entry name" value="P-loop_NTPase"/>
</dbReference>
<keyword evidence="2" id="KW-0067">ATP-binding</keyword>
<sequence length="804" mass="89935">MSTFDRYAPFIQDFIYAHDWENLRSIQVAAADAIFNTDENVLLCASTASGKTEAALFPILTLFWQDQPTSIGAVYIAPLKALINDQFLRLGDLCDEADIPVWRWHGDVSASHKSKMLRHPQGILQITPESLEALLMHKHGCVPRAFCDLRFVIIDEVHSVLRGERGAQTLCLIERLSRMAGARPRRIGLSATIGDPRRCAEMLGAGTGRATIVPRFEEPRRTWRLSMEHFYISGPQASEAAVESLLARQTEVVSCERIESRPIRPEDGTGGCAAGASADGAKIEEESSISRAQVSGRGDPASAAPVDADPGIGYIFEHTRRRKCLVFVNSREEAEAVCTMLRSLGEALREPDRFLIHHGNLSSSFRETAEQLMRDEEQNQTTVTTATLELGIDIGRLECAFQIDAPWTVSSFLQRMGRTGRRDLPPEMHFVMREEQPQARDPMPQTVPWKLIQGCALIQLYREERWVEPPRADRLPYSLLYHQTMATLAGTGELSCAALAERVLTLSPFHRVSLDDYRTLLTHLLQTDHLERTEGGGLIIGLAGERVVNSYKFYAVFQENEEFTVRCASSELGTIVNPPPPGERIAIAGHCWIVEEIDWKRHLVYCTQVKGRVPAYFGECPGDIHTRVLERMRGVLAERDVYPYLLDNARARLDQARRAAQLSGAVSEPLICLGGDTWCLMPWLGSYAFLALERLLKIRCARRLGLSGMDVSRPYFLQFKMKADAASFISVVSEAAEADFEPIDLLYPTETPNFNKYDRFLPAQLVRKGFAEGVLDIEGMRQRVRQWAAGASASRSTSPRKLSS</sequence>
<dbReference type="PROSITE" id="PS51192">
    <property type="entry name" value="HELICASE_ATP_BIND_1"/>
    <property type="match status" value="1"/>
</dbReference>
<dbReference type="GO" id="GO:0003677">
    <property type="term" value="F:DNA binding"/>
    <property type="evidence" value="ECO:0007669"/>
    <property type="project" value="TreeGrafter"/>
</dbReference>
<dbReference type="SMART" id="SM00487">
    <property type="entry name" value="DEXDc"/>
    <property type="match status" value="1"/>
</dbReference>
<protein>
    <submittedName>
        <fullName evidence="6">DEAD/DEAH box helicase domain protein</fullName>
    </submittedName>
</protein>
<keyword evidence="6" id="KW-0378">Hydrolase</keyword>
<dbReference type="Proteomes" id="UP000006851">
    <property type="component" value="Chromosome"/>
</dbReference>
<evidence type="ECO:0000259" key="5">
    <source>
        <dbReference type="PROSITE" id="PS51194"/>
    </source>
</evidence>
<evidence type="ECO:0000313" key="7">
    <source>
        <dbReference type="Proteomes" id="UP000006851"/>
    </source>
</evidence>
<dbReference type="RefSeq" id="WP_013708455.1">
    <property type="nucleotide sequence ID" value="NC_015389.1"/>
</dbReference>
<dbReference type="CDD" id="cd17922">
    <property type="entry name" value="DEXHc_LHR-like"/>
    <property type="match status" value="1"/>
</dbReference>
<dbReference type="InterPro" id="IPR052511">
    <property type="entry name" value="ATP-dep_Helicase"/>
</dbReference>
<dbReference type="SMART" id="SM00490">
    <property type="entry name" value="HELICc"/>
    <property type="match status" value="1"/>
</dbReference>
<gene>
    <name evidence="6" type="ordered locus">Corgl_0598</name>
</gene>
<dbReference type="GO" id="GO:0016887">
    <property type="term" value="F:ATP hydrolysis activity"/>
    <property type="evidence" value="ECO:0007669"/>
    <property type="project" value="TreeGrafter"/>
</dbReference>
<feature type="region of interest" description="Disordered" evidence="3">
    <location>
        <begin position="264"/>
        <end position="304"/>
    </location>
</feature>
<dbReference type="GO" id="GO:0005524">
    <property type="term" value="F:ATP binding"/>
    <property type="evidence" value="ECO:0007669"/>
    <property type="project" value="UniProtKB-KW"/>
</dbReference>
<dbReference type="PROSITE" id="PS51194">
    <property type="entry name" value="HELICASE_CTER"/>
    <property type="match status" value="1"/>
</dbReference>
<dbReference type="PANTHER" id="PTHR47962:SF5">
    <property type="entry name" value="ATP-DEPENDENT HELICASE LHR-RELATED"/>
    <property type="match status" value="1"/>
</dbReference>
<dbReference type="OrthoDB" id="9815222at2"/>
<feature type="domain" description="Helicase C-terminal" evidence="5">
    <location>
        <begin position="311"/>
        <end position="468"/>
    </location>
</feature>
<dbReference type="InterPro" id="IPR014001">
    <property type="entry name" value="Helicase_ATP-bd"/>
</dbReference>
<keyword evidence="6" id="KW-0347">Helicase</keyword>